<reference evidence="1" key="2">
    <citation type="submission" date="2025-08" db="UniProtKB">
        <authorList>
            <consortium name="RefSeq"/>
        </authorList>
    </citation>
    <scope>IDENTIFICATION</scope>
</reference>
<reference evidence="1" key="1">
    <citation type="submission" date="2025-02" db="EMBL/GenBank/DDBJ databases">
        <authorList>
            <consortium name="NCBI Genome Project"/>
        </authorList>
    </citation>
    <scope>NUCLEOTIDE SEQUENCE</scope>
</reference>
<dbReference type="KEGG" id="ang:An07g08460"/>
<name>A0AAJ8BQF3_ASPNG</name>
<proteinExistence type="predicted"/>
<dbReference type="RefSeq" id="XP_059601048.1">
    <property type="nucleotide sequence ID" value="XM_059748649.1"/>
</dbReference>
<gene>
    <name evidence="1" type="ORF">An07g08460</name>
</gene>
<dbReference type="VEuPathDB" id="FungiDB:An07g08460"/>
<protein>
    <submittedName>
        <fullName evidence="1">Uncharacterized protein</fullName>
    </submittedName>
</protein>
<dbReference type="GeneID" id="84591502"/>
<organism evidence="1">
    <name type="scientific">Aspergillus niger</name>
    <dbReference type="NCBI Taxonomy" id="5061"/>
    <lineage>
        <taxon>Eukaryota</taxon>
        <taxon>Fungi</taxon>
        <taxon>Dikarya</taxon>
        <taxon>Ascomycota</taxon>
        <taxon>Pezizomycotina</taxon>
        <taxon>Eurotiomycetes</taxon>
        <taxon>Eurotiomycetidae</taxon>
        <taxon>Eurotiales</taxon>
        <taxon>Aspergillaceae</taxon>
        <taxon>Aspergillus</taxon>
        <taxon>Aspergillus subgen. Circumdati</taxon>
    </lineage>
</organism>
<dbReference type="AlphaFoldDB" id="A0AAJ8BQF3"/>
<sequence>MGTHDTPHSLSLCHTYALFSRSAYVVVHPGQFPASVFGPCGYYASYCILDYHNHRDASSLQYSIVRLQEFARADSAAGRSTALDAAGFTTTAGPLAPTNSVAGNHSPSNSIPASFGTQTLVIGWLCGITLSPSGWALAITAVLGSGVDFYTVQPQSQFFRYSSSRCPASLGNSQAARKGCIYREGLFYNFCMEKSSLPWNMDPNFINVGQSYSTVRRTPPTTLVGENFCLDLPFPSSTDVKIRLLSIGSSAGFCLATRDY</sequence>
<evidence type="ECO:0000313" key="1">
    <source>
        <dbReference type="RefSeq" id="XP_059601048.1"/>
    </source>
</evidence>
<accession>A0AAJ8BQF3</accession>